<dbReference type="RefSeq" id="WP_193812985.1">
    <property type="nucleotide sequence ID" value="NZ_CP040442.1"/>
</dbReference>
<keyword evidence="2" id="KW-1185">Reference proteome</keyword>
<accession>A0A7M2Y6Q7</accession>
<dbReference type="EMBL" id="CP040442">
    <property type="protein sequence ID" value="QOW09770.1"/>
    <property type="molecule type" value="Genomic_DNA"/>
</dbReference>
<gene>
    <name evidence="1" type="ORF">Q73A0000_05005</name>
</gene>
<dbReference type="KEGG" id="kfa:Q73A0000_05005"/>
<sequence>MTGVFLLLLLMIDFKDKNDETKEYSFGDLFDLQAGIVEDKYSAITTDQQEKVEFVKINSFTEDGVLMMEHQSENPKEISRTKAKRKTAKDVQLKTVTESKVIQENDFLIYTRGKPRGFSGKKFLMDADKNYVATHHFIYLRPRVNVLDIDMTYLHLMLDLYTRKDLTENYERKINEKRWTQNMGNSISIKELKDLKITLLKDRFSQQKVVLEYELKQKEYQNSIKDLKDLENCMRSNNFDIDNETSV</sequence>
<dbReference type="SUPFAM" id="SSF116734">
    <property type="entry name" value="DNA methylase specificity domain"/>
    <property type="match status" value="1"/>
</dbReference>
<proteinExistence type="predicted"/>
<evidence type="ECO:0008006" key="3">
    <source>
        <dbReference type="Google" id="ProtNLM"/>
    </source>
</evidence>
<dbReference type="AlphaFoldDB" id="A0A7M2Y6Q7"/>
<evidence type="ECO:0000313" key="2">
    <source>
        <dbReference type="Proteomes" id="UP000594195"/>
    </source>
</evidence>
<reference evidence="1 2" key="1">
    <citation type="submission" date="2019-05" db="EMBL/GenBank/DDBJ databases">
        <title>Chryseobacterium sp. isolated from King George Island, maritime Antarctica.</title>
        <authorList>
            <person name="Peng X."/>
        </authorList>
    </citation>
    <scope>NUCLEOTIDE SEQUENCE [LARGE SCALE GENOMIC DNA]</scope>
    <source>
        <strain evidence="1 2">7-3A</strain>
    </source>
</reference>
<dbReference type="Proteomes" id="UP000594195">
    <property type="component" value="Chromosome"/>
</dbReference>
<organism evidence="1 2">
    <name type="scientific">Kaistella flava</name>
    <name type="common">ex Peng et al. 2021</name>
    <dbReference type="NCBI Taxonomy" id="2038776"/>
    <lineage>
        <taxon>Bacteria</taxon>
        <taxon>Pseudomonadati</taxon>
        <taxon>Bacteroidota</taxon>
        <taxon>Flavobacteriia</taxon>
        <taxon>Flavobacteriales</taxon>
        <taxon>Weeksellaceae</taxon>
        <taxon>Chryseobacterium group</taxon>
        <taxon>Kaistella</taxon>
    </lineage>
</organism>
<name>A0A7M2Y6Q7_9FLAO</name>
<protein>
    <recommendedName>
        <fullName evidence="3">Type I restriction modification DNA specificity domain-containing protein</fullName>
    </recommendedName>
</protein>
<evidence type="ECO:0000313" key="1">
    <source>
        <dbReference type="EMBL" id="QOW09770.1"/>
    </source>
</evidence>